<feature type="region of interest" description="Disordered" evidence="1">
    <location>
        <begin position="811"/>
        <end position="850"/>
    </location>
</feature>
<feature type="region of interest" description="Disordered" evidence="1">
    <location>
        <begin position="136"/>
        <end position="170"/>
    </location>
</feature>
<feature type="compositionally biased region" description="Low complexity" evidence="1">
    <location>
        <begin position="408"/>
        <end position="437"/>
    </location>
</feature>
<evidence type="ECO:0000313" key="3">
    <source>
        <dbReference type="Proteomes" id="UP000307440"/>
    </source>
</evidence>
<feature type="compositionally biased region" description="Low complexity" evidence="1">
    <location>
        <begin position="376"/>
        <end position="390"/>
    </location>
</feature>
<dbReference type="AlphaFoldDB" id="A0A5C3KHS6"/>
<evidence type="ECO:0000256" key="1">
    <source>
        <dbReference type="SAM" id="MobiDB-lite"/>
    </source>
</evidence>
<feature type="compositionally biased region" description="Acidic residues" evidence="1">
    <location>
        <begin position="658"/>
        <end position="676"/>
    </location>
</feature>
<feature type="compositionally biased region" description="Basic and acidic residues" evidence="1">
    <location>
        <begin position="88"/>
        <end position="102"/>
    </location>
</feature>
<feature type="region of interest" description="Disordered" evidence="1">
    <location>
        <begin position="519"/>
        <end position="564"/>
    </location>
</feature>
<evidence type="ECO:0000313" key="2">
    <source>
        <dbReference type="EMBL" id="TFK19680.1"/>
    </source>
</evidence>
<feature type="region of interest" description="Disordered" evidence="1">
    <location>
        <begin position="618"/>
        <end position="676"/>
    </location>
</feature>
<feature type="region of interest" description="Disordered" evidence="1">
    <location>
        <begin position="253"/>
        <end position="453"/>
    </location>
</feature>
<feature type="region of interest" description="Disordered" evidence="1">
    <location>
        <begin position="88"/>
        <end position="122"/>
    </location>
</feature>
<proteinExistence type="predicted"/>
<reference evidence="2 3" key="1">
    <citation type="journal article" date="2019" name="Nat. Ecol. Evol.">
        <title>Megaphylogeny resolves global patterns of mushroom evolution.</title>
        <authorList>
            <person name="Varga T."/>
            <person name="Krizsan K."/>
            <person name="Foldi C."/>
            <person name="Dima B."/>
            <person name="Sanchez-Garcia M."/>
            <person name="Sanchez-Ramirez S."/>
            <person name="Szollosi G.J."/>
            <person name="Szarkandi J.G."/>
            <person name="Papp V."/>
            <person name="Albert L."/>
            <person name="Andreopoulos W."/>
            <person name="Angelini C."/>
            <person name="Antonin V."/>
            <person name="Barry K.W."/>
            <person name="Bougher N.L."/>
            <person name="Buchanan P."/>
            <person name="Buyck B."/>
            <person name="Bense V."/>
            <person name="Catcheside P."/>
            <person name="Chovatia M."/>
            <person name="Cooper J."/>
            <person name="Damon W."/>
            <person name="Desjardin D."/>
            <person name="Finy P."/>
            <person name="Geml J."/>
            <person name="Haridas S."/>
            <person name="Hughes K."/>
            <person name="Justo A."/>
            <person name="Karasinski D."/>
            <person name="Kautmanova I."/>
            <person name="Kiss B."/>
            <person name="Kocsube S."/>
            <person name="Kotiranta H."/>
            <person name="LaButti K.M."/>
            <person name="Lechner B.E."/>
            <person name="Liimatainen K."/>
            <person name="Lipzen A."/>
            <person name="Lukacs Z."/>
            <person name="Mihaltcheva S."/>
            <person name="Morgado L.N."/>
            <person name="Niskanen T."/>
            <person name="Noordeloos M.E."/>
            <person name="Ohm R.A."/>
            <person name="Ortiz-Santana B."/>
            <person name="Ovrebo C."/>
            <person name="Racz N."/>
            <person name="Riley R."/>
            <person name="Savchenko A."/>
            <person name="Shiryaev A."/>
            <person name="Soop K."/>
            <person name="Spirin V."/>
            <person name="Szebenyi C."/>
            <person name="Tomsovsky M."/>
            <person name="Tulloss R.E."/>
            <person name="Uehling J."/>
            <person name="Grigoriev I.V."/>
            <person name="Vagvolgyi C."/>
            <person name="Papp T."/>
            <person name="Martin F.M."/>
            <person name="Miettinen O."/>
            <person name="Hibbett D.S."/>
            <person name="Nagy L.G."/>
        </authorList>
    </citation>
    <scope>NUCLEOTIDE SEQUENCE [LARGE SCALE GENOMIC DNA]</scope>
    <source>
        <strain evidence="2 3">CBS 121175</strain>
    </source>
</reference>
<feature type="compositionally biased region" description="Low complexity" evidence="1">
    <location>
        <begin position="258"/>
        <end position="288"/>
    </location>
</feature>
<gene>
    <name evidence="2" type="ORF">FA15DRAFT_697382</name>
</gene>
<accession>A0A5C3KHS6</accession>
<dbReference type="EMBL" id="ML210330">
    <property type="protein sequence ID" value="TFK19680.1"/>
    <property type="molecule type" value="Genomic_DNA"/>
</dbReference>
<organism evidence="2 3">
    <name type="scientific">Coprinopsis marcescibilis</name>
    <name type="common">Agaric fungus</name>
    <name type="synonym">Psathyrella marcescibilis</name>
    <dbReference type="NCBI Taxonomy" id="230819"/>
    <lineage>
        <taxon>Eukaryota</taxon>
        <taxon>Fungi</taxon>
        <taxon>Dikarya</taxon>
        <taxon>Basidiomycota</taxon>
        <taxon>Agaricomycotina</taxon>
        <taxon>Agaricomycetes</taxon>
        <taxon>Agaricomycetidae</taxon>
        <taxon>Agaricales</taxon>
        <taxon>Agaricineae</taxon>
        <taxon>Psathyrellaceae</taxon>
        <taxon>Coprinopsis</taxon>
    </lineage>
</organism>
<dbReference type="Proteomes" id="UP000307440">
    <property type="component" value="Unassembled WGS sequence"/>
</dbReference>
<feature type="compositionally biased region" description="Acidic residues" evidence="1">
    <location>
        <begin position="140"/>
        <end position="170"/>
    </location>
</feature>
<feature type="compositionally biased region" description="Polar residues" evidence="1">
    <location>
        <begin position="302"/>
        <end position="315"/>
    </location>
</feature>
<feature type="compositionally biased region" description="Basic residues" evidence="1">
    <location>
        <begin position="103"/>
        <end position="112"/>
    </location>
</feature>
<sequence>MVVAKLPGRLLGTFFDASLLMYDCLHPTEGESWTHPVLSAVAPREPVEVEIGVEVEVCGAVFSTVRKPLRTACGGVYRPFAKLIRQGTARDVEEKRAGEKASRHNSRTATKRKHDDDDDVPGAEAIVVRPRVKALKMEQEQELAEEQEAEMEDEEEPELPEEQQSEMEDEAEVVMSLEGGQLDDDDDDDDDENDVVEWVPAGRRCEHCAKAHKACLKPVRGGEIGYGDERCQLCRHRGYVRCLAKGGVLGGLRTAPASTTIRGGRSPSTTSRQRGRSSAASVAVSGSTPKAVLESSPPATARRTTGTINRANTSRPTKRIAGPASSPPPTIARWLTRSKASAAASSAATTRGASPATAITRGPTMSCDRDGNSPVTTGSQAARTTRSATAVGPGVPSKRTAGGTAVPALRQNAAASSSRARNIAKAPTPATTVASSAQVPNNANPQPSDPFPTDHAPIVTLSSRKGKFIARGTWLEGPDGGYRIGPLPPQAFPSVPELPAGISLTRAAAEQSLLVARHTAHSAPAQQTPSTARFAFGDGGPGSGTDSTSTSRIPDAQPVSDHISAPAPFADQHEVWAAVLVQLHVHNELLRIQGQNIIDIHRGCLWAAKMDVYGVKRRRQEPETEQEQEVVEEREQGMESKQGMEQAQEQAKEAQQDQVEEDEMESEVEAGEGEEVLELEEDDNIVKWVPAAPRCVSGRTKPVGIPESGRELQGMMSGANCVAFGVSSGVRRKRSGERKRARRLPVRLSKDLASSAQHSRREVDYQLGRCKLLCVQRGAREAVTDTSSALDQANRDSRHLQPGYYRLASNHFSPTNDKVLSPRPQRPPLANRQGTLGARPPPHPRIAPGPRQVVFHRTRSHRLIIEELLRVQGQNILDINRYLAQIVRRLPVGD</sequence>
<name>A0A5C3KHS6_COPMA</name>
<feature type="compositionally biased region" description="Low complexity" evidence="1">
    <location>
        <begin position="337"/>
        <end position="358"/>
    </location>
</feature>
<protein>
    <submittedName>
        <fullName evidence="2">Uncharacterized protein</fullName>
    </submittedName>
</protein>
<keyword evidence="3" id="KW-1185">Reference proteome</keyword>